<proteinExistence type="predicted"/>
<evidence type="ECO:0000313" key="2">
    <source>
        <dbReference type="Proteomes" id="UP000322699"/>
    </source>
</evidence>
<dbReference type="Proteomes" id="UP000322699">
    <property type="component" value="Unassembled WGS sequence"/>
</dbReference>
<dbReference type="AlphaFoldDB" id="A0A5B1CGK6"/>
<evidence type="ECO:0000313" key="1">
    <source>
        <dbReference type="EMBL" id="KAA1258334.1"/>
    </source>
</evidence>
<name>A0A5B1CGK6_9BACT</name>
<dbReference type="EMBL" id="VRLW01000001">
    <property type="protein sequence ID" value="KAA1258334.1"/>
    <property type="molecule type" value="Genomic_DNA"/>
</dbReference>
<organism evidence="1 2">
    <name type="scientific">Rubripirellula obstinata</name>
    <dbReference type="NCBI Taxonomy" id="406547"/>
    <lineage>
        <taxon>Bacteria</taxon>
        <taxon>Pseudomonadati</taxon>
        <taxon>Planctomycetota</taxon>
        <taxon>Planctomycetia</taxon>
        <taxon>Pirellulales</taxon>
        <taxon>Pirellulaceae</taxon>
        <taxon>Rubripirellula</taxon>
    </lineage>
</organism>
<protein>
    <submittedName>
        <fullName evidence="1">Uncharacterized protein</fullName>
    </submittedName>
</protein>
<keyword evidence="2" id="KW-1185">Reference proteome</keyword>
<sequence>MSWKVKLAGQSKQSTLFDGTTLQWTLSDSPRIDLKLRGLFLTTLSLEKCSFALIPSGKPNQFLHVRPGELAFPYRLPKAVKSL</sequence>
<accession>A0A5B1CGK6</accession>
<reference evidence="1 2" key="1">
    <citation type="submission" date="2019-08" db="EMBL/GenBank/DDBJ databases">
        <title>Deep-cultivation of Planctomycetes and their phenomic and genomic characterization uncovers novel biology.</title>
        <authorList>
            <person name="Wiegand S."/>
            <person name="Jogler M."/>
            <person name="Boedeker C."/>
            <person name="Pinto D."/>
            <person name="Vollmers J."/>
            <person name="Rivas-Marin E."/>
            <person name="Kohn T."/>
            <person name="Peeters S.H."/>
            <person name="Heuer A."/>
            <person name="Rast P."/>
            <person name="Oberbeckmann S."/>
            <person name="Bunk B."/>
            <person name="Jeske O."/>
            <person name="Meyerdierks A."/>
            <person name="Storesund J.E."/>
            <person name="Kallscheuer N."/>
            <person name="Luecker S."/>
            <person name="Lage O.M."/>
            <person name="Pohl T."/>
            <person name="Merkel B.J."/>
            <person name="Hornburger P."/>
            <person name="Mueller R.-W."/>
            <person name="Bruemmer F."/>
            <person name="Labrenz M."/>
            <person name="Spormann A.M."/>
            <person name="Op Den Camp H."/>
            <person name="Overmann J."/>
            <person name="Amann R."/>
            <person name="Jetten M.S.M."/>
            <person name="Mascher T."/>
            <person name="Medema M.H."/>
            <person name="Devos D.P."/>
            <person name="Kaster A.-K."/>
            <person name="Ovreas L."/>
            <person name="Rohde M."/>
            <person name="Galperin M.Y."/>
            <person name="Jogler C."/>
        </authorList>
    </citation>
    <scope>NUCLEOTIDE SEQUENCE [LARGE SCALE GENOMIC DNA]</scope>
    <source>
        <strain evidence="1 2">LF1</strain>
    </source>
</reference>
<comment type="caution">
    <text evidence="1">The sequence shown here is derived from an EMBL/GenBank/DDBJ whole genome shotgun (WGS) entry which is preliminary data.</text>
</comment>
<gene>
    <name evidence="1" type="ORF">LF1_08510</name>
</gene>